<dbReference type="Proteomes" id="UP000232164">
    <property type="component" value="Unassembled WGS sequence"/>
</dbReference>
<dbReference type="AlphaFoldDB" id="A0A2N0D7Y5"/>
<dbReference type="EMBL" id="PIQN01000014">
    <property type="protein sequence ID" value="PKA42210.1"/>
    <property type="molecule type" value="Genomic_DNA"/>
</dbReference>
<evidence type="ECO:0000256" key="1">
    <source>
        <dbReference type="SAM" id="MobiDB-lite"/>
    </source>
</evidence>
<dbReference type="EMBL" id="CP104144">
    <property type="protein sequence ID" value="UWU18280.1"/>
    <property type="molecule type" value="Genomic_DNA"/>
</dbReference>
<evidence type="ECO:0000313" key="3">
    <source>
        <dbReference type="EMBL" id="UWU18280.1"/>
    </source>
</evidence>
<feature type="compositionally biased region" description="Basic and acidic residues" evidence="1">
    <location>
        <begin position="43"/>
        <end position="72"/>
    </location>
</feature>
<keyword evidence="5" id="KW-1185">Reference proteome</keyword>
<feature type="compositionally biased region" description="Basic and acidic residues" evidence="1">
    <location>
        <begin position="1"/>
        <end position="15"/>
    </location>
</feature>
<evidence type="ECO:0000313" key="2">
    <source>
        <dbReference type="EMBL" id="PKA42210.1"/>
    </source>
</evidence>
<reference evidence="2 4" key="2">
    <citation type="submission" date="2017-12" db="EMBL/GenBank/DDBJ databases">
        <title>Genome sequence of Rhizobium sullae HCNT1 isolated from Sulla coronaria nodules and featuring peculiar denitrification phenotypes.</title>
        <authorList>
            <person name="De Diego-Diaz B."/>
            <person name="Treu L."/>
            <person name="Campanaro S."/>
            <person name="Da Silva Duarte V."/>
            <person name="Basaglia M."/>
            <person name="Favaro L."/>
            <person name="Casella S."/>
            <person name="Squartini A."/>
        </authorList>
    </citation>
    <scope>NUCLEOTIDE SEQUENCE [LARGE SCALE GENOMIC DNA]</scope>
    <source>
        <strain evidence="2 4">HCNT1</strain>
    </source>
</reference>
<reference evidence="3" key="3">
    <citation type="submission" date="2022-09" db="EMBL/GenBank/DDBJ databases">
        <title>Australian commercial rhizobial inoculants.</title>
        <authorList>
            <person name="Kohlmeier M.G."/>
            <person name="O'Hara G.W."/>
            <person name="Colombi E."/>
            <person name="Ramsay J.P."/>
            <person name="Terpolilli J."/>
        </authorList>
    </citation>
    <scope>NUCLEOTIDE SEQUENCE</scope>
    <source>
        <strain evidence="3">WSM1592</strain>
        <plasmid evidence="3">pWSM1592_1</plasmid>
    </source>
</reference>
<geneLocation type="plasmid" evidence="3 5">
    <name>pWSM1592_1</name>
</geneLocation>
<feature type="region of interest" description="Disordered" evidence="1">
    <location>
        <begin position="1"/>
        <end position="72"/>
    </location>
</feature>
<gene>
    <name evidence="2" type="ORF">CWR43_19085</name>
    <name evidence="3" type="ORF">N2599_23820</name>
</gene>
<evidence type="ECO:0000313" key="4">
    <source>
        <dbReference type="Proteomes" id="UP000232164"/>
    </source>
</evidence>
<dbReference type="RefSeq" id="WP_027512505.1">
    <property type="nucleotide sequence ID" value="NZ_CP104144.1"/>
</dbReference>
<reference evidence="2 4" key="1">
    <citation type="submission" date="2017-11" db="EMBL/GenBank/DDBJ databases">
        <authorList>
            <person name="Han C.G."/>
        </authorList>
    </citation>
    <scope>NUCLEOTIDE SEQUENCE [LARGE SCALE GENOMIC DNA]</scope>
    <source>
        <strain evidence="2 4">HCNT1</strain>
    </source>
</reference>
<name>A0A2N0D7Y5_RHISU</name>
<evidence type="ECO:0008006" key="6">
    <source>
        <dbReference type="Google" id="ProtNLM"/>
    </source>
</evidence>
<accession>A0A2N0D7Y5</accession>
<proteinExistence type="predicted"/>
<keyword evidence="3" id="KW-0614">Plasmid</keyword>
<dbReference type="Proteomes" id="UP001060123">
    <property type="component" value="Plasmid pWSM1592_1"/>
</dbReference>
<organism evidence="2 4">
    <name type="scientific">Rhizobium sullae</name>
    <name type="common">Rhizobium hedysari</name>
    <dbReference type="NCBI Taxonomy" id="50338"/>
    <lineage>
        <taxon>Bacteria</taxon>
        <taxon>Pseudomonadati</taxon>
        <taxon>Pseudomonadota</taxon>
        <taxon>Alphaproteobacteria</taxon>
        <taxon>Hyphomicrobiales</taxon>
        <taxon>Rhizobiaceae</taxon>
        <taxon>Rhizobium/Agrobacterium group</taxon>
        <taxon>Rhizobium</taxon>
    </lineage>
</organism>
<sequence>MTDKKLTDGLNDRPRNAPIGQSAEGFPDDSAQPVETDEMMVEATKRKLPDTPREKLLKEVKQQHDASRLGSE</sequence>
<protein>
    <recommendedName>
        <fullName evidence="6">DUF3072 domain-containing protein</fullName>
    </recommendedName>
</protein>
<evidence type="ECO:0000313" key="5">
    <source>
        <dbReference type="Proteomes" id="UP001060123"/>
    </source>
</evidence>